<gene>
    <name evidence="10" type="ORF">FAM09_15345</name>
</gene>
<evidence type="ECO:0000256" key="5">
    <source>
        <dbReference type="ARBA" id="ARBA00022989"/>
    </source>
</evidence>
<dbReference type="PANTHER" id="PTHR33281">
    <property type="entry name" value="UPF0187 PROTEIN YNEE"/>
    <property type="match status" value="1"/>
</dbReference>
<evidence type="ECO:0000256" key="7">
    <source>
        <dbReference type="ARBA" id="ARBA00023136"/>
    </source>
</evidence>
<keyword evidence="4 9" id="KW-0812">Transmembrane</keyword>
<keyword evidence="11" id="KW-1185">Reference proteome</keyword>
<dbReference type="AlphaFoldDB" id="A0A4S8HRD4"/>
<evidence type="ECO:0000256" key="4">
    <source>
        <dbReference type="ARBA" id="ARBA00022692"/>
    </source>
</evidence>
<keyword evidence="7 9" id="KW-0472">Membrane</keyword>
<dbReference type="EMBL" id="STFF01000004">
    <property type="protein sequence ID" value="THU38058.1"/>
    <property type="molecule type" value="Genomic_DNA"/>
</dbReference>
<evidence type="ECO:0000256" key="1">
    <source>
        <dbReference type="ARBA" id="ARBA00004651"/>
    </source>
</evidence>
<proteinExistence type="inferred from homology"/>
<feature type="transmembrane region" description="Helical" evidence="9">
    <location>
        <begin position="236"/>
        <end position="254"/>
    </location>
</feature>
<evidence type="ECO:0000313" key="11">
    <source>
        <dbReference type="Proteomes" id="UP000306918"/>
    </source>
</evidence>
<name>A0A4S8HRD4_9BACT</name>
<dbReference type="GO" id="GO:0005254">
    <property type="term" value="F:chloride channel activity"/>
    <property type="evidence" value="ECO:0007669"/>
    <property type="project" value="InterPro"/>
</dbReference>
<dbReference type="PANTHER" id="PTHR33281:SF19">
    <property type="entry name" value="VOLTAGE-DEPENDENT ANION CHANNEL-FORMING PROTEIN YNEE"/>
    <property type="match status" value="1"/>
</dbReference>
<evidence type="ECO:0000256" key="9">
    <source>
        <dbReference type="SAM" id="Phobius"/>
    </source>
</evidence>
<dbReference type="Pfam" id="PF25539">
    <property type="entry name" value="Bestrophin_2"/>
    <property type="match status" value="1"/>
</dbReference>
<keyword evidence="6" id="KW-0406">Ion transport</keyword>
<feature type="transmembrane region" description="Helical" evidence="9">
    <location>
        <begin position="260"/>
        <end position="280"/>
    </location>
</feature>
<feature type="transmembrane region" description="Helical" evidence="9">
    <location>
        <begin position="49"/>
        <end position="66"/>
    </location>
</feature>
<dbReference type="OrthoDB" id="445589at2"/>
<evidence type="ECO:0000256" key="8">
    <source>
        <dbReference type="ARBA" id="ARBA00034708"/>
    </source>
</evidence>
<keyword evidence="2" id="KW-0813">Transport</keyword>
<reference evidence="10 11" key="1">
    <citation type="submission" date="2019-04" db="EMBL/GenBank/DDBJ databases">
        <title>Niastella caeni sp. nov., isolated from activated sludge.</title>
        <authorList>
            <person name="Sheng M."/>
        </authorList>
    </citation>
    <scope>NUCLEOTIDE SEQUENCE [LARGE SCALE GENOMIC DNA]</scope>
    <source>
        <strain evidence="10 11">HX-2-15</strain>
    </source>
</reference>
<organism evidence="10 11">
    <name type="scientific">Niastella caeni</name>
    <dbReference type="NCBI Taxonomy" id="2569763"/>
    <lineage>
        <taxon>Bacteria</taxon>
        <taxon>Pseudomonadati</taxon>
        <taxon>Bacteroidota</taxon>
        <taxon>Chitinophagia</taxon>
        <taxon>Chitinophagales</taxon>
        <taxon>Chitinophagaceae</taxon>
        <taxon>Niastella</taxon>
    </lineage>
</organism>
<keyword evidence="3" id="KW-1003">Cell membrane</keyword>
<accession>A0A4S8HRD4</accession>
<comment type="similarity">
    <text evidence="8">Belongs to the anion channel-forming bestrophin (TC 1.A.46) family.</text>
</comment>
<dbReference type="InterPro" id="IPR044669">
    <property type="entry name" value="YneE/VCCN1/2-like"/>
</dbReference>
<feature type="transmembrane region" description="Helical" evidence="9">
    <location>
        <begin position="20"/>
        <end position="43"/>
    </location>
</feature>
<comment type="caution">
    <text evidence="10">The sequence shown here is derived from an EMBL/GenBank/DDBJ whole genome shotgun (WGS) entry which is preliminary data.</text>
</comment>
<dbReference type="GO" id="GO:0005886">
    <property type="term" value="C:plasma membrane"/>
    <property type="evidence" value="ECO:0007669"/>
    <property type="project" value="UniProtKB-SubCell"/>
</dbReference>
<sequence>MHSGRHYTIKEFIYWTRRKIYILIILAVLPTVLYVTTGCTWIALPWPPIVLVGTAAALVAGFRNNATYGRSWEARQIWGRIINSSRAFGIAVIDFIRHPQENTLKEVHQRIIYRHLAWITALRHQLREKRQWENARINPEYIEYQKLYPVPEWETSMVEDLKEFLMEEEWQSIKGKKNIATQVMALQSTDLRKLAEQGMITELKYLELQQLLKELYDHQGGSERIKNFPYPRQYSSLSRIFFAIFSILLPLGMLNEFSKLGGYFIWLNIPFSILVSWIFITLDLIGESTENPFEGAANDVPISTISRTIEIDLKEMLGVEKIPPARVANNFIQM</sequence>
<dbReference type="Proteomes" id="UP000306918">
    <property type="component" value="Unassembled WGS sequence"/>
</dbReference>
<evidence type="ECO:0000256" key="6">
    <source>
        <dbReference type="ARBA" id="ARBA00023065"/>
    </source>
</evidence>
<keyword evidence="5 9" id="KW-1133">Transmembrane helix</keyword>
<protein>
    <submittedName>
        <fullName evidence="10">Multidrug transporter</fullName>
    </submittedName>
</protein>
<dbReference type="RefSeq" id="WP_136578014.1">
    <property type="nucleotide sequence ID" value="NZ_STFF01000004.1"/>
</dbReference>
<comment type="subcellular location">
    <subcellularLocation>
        <location evidence="1">Cell membrane</location>
        <topology evidence="1">Multi-pass membrane protein</topology>
    </subcellularLocation>
</comment>
<evidence type="ECO:0000256" key="2">
    <source>
        <dbReference type="ARBA" id="ARBA00022448"/>
    </source>
</evidence>
<evidence type="ECO:0000313" key="10">
    <source>
        <dbReference type="EMBL" id="THU38058.1"/>
    </source>
</evidence>
<evidence type="ECO:0000256" key="3">
    <source>
        <dbReference type="ARBA" id="ARBA00022475"/>
    </source>
</evidence>